<evidence type="ECO:0000313" key="2">
    <source>
        <dbReference type="Proteomes" id="UP000237000"/>
    </source>
</evidence>
<dbReference type="AlphaFoldDB" id="A0A2P5E747"/>
<dbReference type="EMBL" id="JXTC01000219">
    <property type="protein sequence ID" value="PON81336.1"/>
    <property type="molecule type" value="Genomic_DNA"/>
</dbReference>
<proteinExistence type="predicted"/>
<name>A0A2P5E747_TREOI</name>
<comment type="caution">
    <text evidence="1">The sequence shown here is derived from an EMBL/GenBank/DDBJ whole genome shotgun (WGS) entry which is preliminary data.</text>
</comment>
<keyword evidence="2" id="KW-1185">Reference proteome</keyword>
<dbReference type="InParanoid" id="A0A2P5E747"/>
<sequence>MGNGVLEIAGQEVNIGVIISHLSQWCCKLVVYFLTNIVNYIKDSSGVFNLLLCQQQLFGNDSDSTIDQEITWLLSSTKQR</sequence>
<organism evidence="1 2">
    <name type="scientific">Trema orientale</name>
    <name type="common">Charcoal tree</name>
    <name type="synonym">Celtis orientalis</name>
    <dbReference type="NCBI Taxonomy" id="63057"/>
    <lineage>
        <taxon>Eukaryota</taxon>
        <taxon>Viridiplantae</taxon>
        <taxon>Streptophyta</taxon>
        <taxon>Embryophyta</taxon>
        <taxon>Tracheophyta</taxon>
        <taxon>Spermatophyta</taxon>
        <taxon>Magnoliopsida</taxon>
        <taxon>eudicotyledons</taxon>
        <taxon>Gunneridae</taxon>
        <taxon>Pentapetalae</taxon>
        <taxon>rosids</taxon>
        <taxon>fabids</taxon>
        <taxon>Rosales</taxon>
        <taxon>Cannabaceae</taxon>
        <taxon>Trema</taxon>
    </lineage>
</organism>
<accession>A0A2P5E747</accession>
<reference evidence="2" key="1">
    <citation type="submission" date="2016-06" db="EMBL/GenBank/DDBJ databases">
        <title>Parallel loss of symbiosis genes in relatives of nitrogen-fixing non-legume Parasponia.</title>
        <authorList>
            <person name="Van Velzen R."/>
            <person name="Holmer R."/>
            <person name="Bu F."/>
            <person name="Rutten L."/>
            <person name="Van Zeijl A."/>
            <person name="Liu W."/>
            <person name="Santuari L."/>
            <person name="Cao Q."/>
            <person name="Sharma T."/>
            <person name="Shen D."/>
            <person name="Roswanjaya Y."/>
            <person name="Wardhani T."/>
            <person name="Kalhor M.S."/>
            <person name="Jansen J."/>
            <person name="Van den Hoogen J."/>
            <person name="Gungor B."/>
            <person name="Hartog M."/>
            <person name="Hontelez J."/>
            <person name="Verver J."/>
            <person name="Yang W.-C."/>
            <person name="Schijlen E."/>
            <person name="Repin R."/>
            <person name="Schilthuizen M."/>
            <person name="Schranz E."/>
            <person name="Heidstra R."/>
            <person name="Miyata K."/>
            <person name="Fedorova E."/>
            <person name="Kohlen W."/>
            <person name="Bisseling T."/>
            <person name="Smit S."/>
            <person name="Geurts R."/>
        </authorList>
    </citation>
    <scope>NUCLEOTIDE SEQUENCE [LARGE SCALE GENOMIC DNA]</scope>
    <source>
        <strain evidence="2">cv. RG33-2</strain>
    </source>
</reference>
<gene>
    <name evidence="1" type="ORF">TorRG33x02_228640</name>
</gene>
<dbReference type="Proteomes" id="UP000237000">
    <property type="component" value="Unassembled WGS sequence"/>
</dbReference>
<protein>
    <submittedName>
        <fullName evidence="1">Uncharacterized protein</fullName>
    </submittedName>
</protein>
<evidence type="ECO:0000313" key="1">
    <source>
        <dbReference type="EMBL" id="PON81336.1"/>
    </source>
</evidence>